<dbReference type="AlphaFoldDB" id="A0AAW6FLG0"/>
<dbReference type="RefSeq" id="WP_272055018.1">
    <property type="nucleotide sequence ID" value="NZ_JAQMRB010000031.1"/>
</dbReference>
<accession>A0AAW6FLG0</accession>
<evidence type="ECO:0000313" key="2">
    <source>
        <dbReference type="Proteomes" id="UP001212263"/>
    </source>
</evidence>
<dbReference type="EMBL" id="JAQMRD010000027">
    <property type="protein sequence ID" value="MDB9224561.1"/>
    <property type="molecule type" value="Genomic_DNA"/>
</dbReference>
<sequence length="297" mass="35286">MDATEFGRILRRKRENLAFIVGNGINHYAYQDNKSVDWNNLLLYLWEKFSFRTRSVIPEGISMTEFYDLLELEAGSMGKVKEAVISYFADWKPVKYHHELSDCLSVWNVPVLTTNFDLNLSSDLNLKNLPEYKFTDFYPWGSYWSNNDLTDPVSGFGIWHINGMVNYKRSIRLGLTEYTSLASRTRQYLHSNDSLESFDLKNRNHWQGYHTWLHIIFNKSLCIFGLGLGKDETYLRWLLIERMKYFKKFPDRRHQGWYVCLRNNNNEGNRQLLDFLGLEVVELEEYKDIYERMLGIS</sequence>
<organism evidence="1 2">
    <name type="scientific">Odoribacter splanchnicus</name>
    <dbReference type="NCBI Taxonomy" id="28118"/>
    <lineage>
        <taxon>Bacteria</taxon>
        <taxon>Pseudomonadati</taxon>
        <taxon>Bacteroidota</taxon>
        <taxon>Bacteroidia</taxon>
        <taxon>Bacteroidales</taxon>
        <taxon>Odoribacteraceae</taxon>
        <taxon>Odoribacter</taxon>
    </lineage>
</organism>
<comment type="caution">
    <text evidence="1">The sequence shown here is derived from an EMBL/GenBank/DDBJ whole genome shotgun (WGS) entry which is preliminary data.</text>
</comment>
<proteinExistence type="predicted"/>
<protein>
    <recommendedName>
        <fullName evidence="3">SIR2-like domain-containing protein</fullName>
    </recommendedName>
</protein>
<reference evidence="1" key="1">
    <citation type="submission" date="2023-01" db="EMBL/GenBank/DDBJ databases">
        <title>Human gut microbiome strain richness.</title>
        <authorList>
            <person name="Chen-Liaw A."/>
        </authorList>
    </citation>
    <scope>NUCLEOTIDE SEQUENCE</scope>
    <source>
        <strain evidence="1">RTP21484st1_B7_RTP21484_190118</strain>
    </source>
</reference>
<dbReference type="Proteomes" id="UP001212263">
    <property type="component" value="Unassembled WGS sequence"/>
</dbReference>
<name>A0AAW6FLG0_9BACT</name>
<evidence type="ECO:0008006" key="3">
    <source>
        <dbReference type="Google" id="ProtNLM"/>
    </source>
</evidence>
<evidence type="ECO:0000313" key="1">
    <source>
        <dbReference type="EMBL" id="MDB9224561.1"/>
    </source>
</evidence>
<gene>
    <name evidence="1" type="ORF">PN645_16390</name>
</gene>